<proteinExistence type="predicted"/>
<comment type="caution">
    <text evidence="2">The sequence shown here is derived from an EMBL/GenBank/DDBJ whole genome shotgun (WGS) entry which is preliminary data.</text>
</comment>
<dbReference type="Pfam" id="PF14223">
    <property type="entry name" value="Retrotran_gag_2"/>
    <property type="match status" value="1"/>
</dbReference>
<dbReference type="AlphaFoldDB" id="A0A5D3DT47"/>
<keyword evidence="1" id="KW-0175">Coiled coil</keyword>
<feature type="coiled-coil region" evidence="1">
    <location>
        <begin position="324"/>
        <end position="354"/>
    </location>
</feature>
<dbReference type="GO" id="GO:0008270">
    <property type="term" value="F:zinc ion binding"/>
    <property type="evidence" value="ECO:0007669"/>
    <property type="project" value="InterPro"/>
</dbReference>
<name>A0A5D3DT47_CUCMM</name>
<dbReference type="GO" id="GO:0003676">
    <property type="term" value="F:nucleic acid binding"/>
    <property type="evidence" value="ECO:0007669"/>
    <property type="project" value="InterPro"/>
</dbReference>
<evidence type="ECO:0000313" key="2">
    <source>
        <dbReference type="EMBL" id="TYK26649.1"/>
    </source>
</evidence>
<dbReference type="SUPFAM" id="SSF57756">
    <property type="entry name" value="Retrovirus zinc finger-like domains"/>
    <property type="match status" value="1"/>
</dbReference>
<gene>
    <name evidence="2" type="ORF">E5676_scaffold313G002990</name>
</gene>
<dbReference type="EMBL" id="SSTD01003373">
    <property type="protein sequence ID" value="TYK26649.1"/>
    <property type="molecule type" value="Genomic_DNA"/>
</dbReference>
<dbReference type="Proteomes" id="UP000321947">
    <property type="component" value="Unassembled WGS sequence"/>
</dbReference>
<dbReference type="InterPro" id="IPR036875">
    <property type="entry name" value="Znf_CCHC_sf"/>
</dbReference>
<evidence type="ECO:0000313" key="3">
    <source>
        <dbReference type="Proteomes" id="UP000321947"/>
    </source>
</evidence>
<accession>A0A5D3DT47</accession>
<protein>
    <submittedName>
        <fullName evidence="2">Gag-proteinase polyprotein</fullName>
    </submittedName>
</protein>
<sequence length="597" mass="67437">MDEIREGNSTSRPLLLDGGNYGYWKSRMEAFLMSLDMRSNSRALNALFNAVDPNIFKLINTCKSAKDAWDILEVAFEGTSKVKISMLQILTSRFEALQMTENETIVEFNVRVLDIANESDVLGEKMSDSKLGRKVLRSLPSKFNMKKETWAALTSGKEEPTEENKVPKNNDVLAESVVLLIKQVAKLKNQFHKHMGSQRNNREGPEKYGKGIRCHECEGFGHIQSECATYLKRKKKILVATFLDEEDYSESDDEEFGMALISISTMNDEEAAKVNTQASDQLEPMINKCLTDGLMEKKWKEDQKIILQQQERIQCLVEENQSFLSSIVTLKDELKETKNQLEELFKSVKMLTNGTLKLDDLLGQGRRVDDKRGLASVNYVIKDIKSTSVRIDSQNKVFLSETRLSDNCYHWDAEAFPLSHLPHWKAAQSVLLESKSNKSVSLPSTSHTLELLHIDLMGPMQAESLGGRRVILRPGTTTTSYELWKGRKPNVKHNKMSIPTASTSVNLFETCGSGASVTTCQEALERTANSPDSPKQKIMSPTHIAKNHPSSSIIGDVHSGITTRKKERRNYAKMGSCAKITFCKYNWNQMDLEEQNR</sequence>
<reference evidence="2 3" key="1">
    <citation type="submission" date="2019-08" db="EMBL/GenBank/DDBJ databases">
        <title>Draft genome sequences of two oriental melons (Cucumis melo L. var makuwa).</title>
        <authorList>
            <person name="Kwon S.-Y."/>
        </authorList>
    </citation>
    <scope>NUCLEOTIDE SEQUENCE [LARGE SCALE GENOMIC DNA]</scope>
    <source>
        <strain evidence="3">cv. Chang Bougi</strain>
        <tissue evidence="2">Leaf</tissue>
    </source>
</reference>
<evidence type="ECO:0000256" key="1">
    <source>
        <dbReference type="SAM" id="Coils"/>
    </source>
</evidence>
<dbReference type="PANTHER" id="PTHR35317:SF23">
    <property type="entry name" value="OS04G0629600 PROTEIN"/>
    <property type="match status" value="1"/>
</dbReference>
<organism evidence="2 3">
    <name type="scientific">Cucumis melo var. makuwa</name>
    <name type="common">Oriental melon</name>
    <dbReference type="NCBI Taxonomy" id="1194695"/>
    <lineage>
        <taxon>Eukaryota</taxon>
        <taxon>Viridiplantae</taxon>
        <taxon>Streptophyta</taxon>
        <taxon>Embryophyta</taxon>
        <taxon>Tracheophyta</taxon>
        <taxon>Spermatophyta</taxon>
        <taxon>Magnoliopsida</taxon>
        <taxon>eudicotyledons</taxon>
        <taxon>Gunneridae</taxon>
        <taxon>Pentapetalae</taxon>
        <taxon>rosids</taxon>
        <taxon>fabids</taxon>
        <taxon>Cucurbitales</taxon>
        <taxon>Cucurbitaceae</taxon>
        <taxon>Benincaseae</taxon>
        <taxon>Cucumis</taxon>
    </lineage>
</organism>
<dbReference type="PANTHER" id="PTHR35317">
    <property type="entry name" value="OS04G0629600 PROTEIN"/>
    <property type="match status" value="1"/>
</dbReference>